<comment type="similarity">
    <text evidence="2">Belongs to the GtrA family.</text>
</comment>
<dbReference type="GO" id="GO:0000271">
    <property type="term" value="P:polysaccharide biosynthetic process"/>
    <property type="evidence" value="ECO:0007669"/>
    <property type="project" value="InterPro"/>
</dbReference>
<dbReference type="HOGENOM" id="CLU_1458476_0_0_5"/>
<dbReference type="KEGG" id="ali:AZOLI_p60188"/>
<evidence type="ECO:0000256" key="1">
    <source>
        <dbReference type="ARBA" id="ARBA00004141"/>
    </source>
</evidence>
<feature type="transmembrane region" description="Helical" evidence="6">
    <location>
        <begin position="129"/>
        <end position="147"/>
    </location>
</feature>
<dbReference type="EMBL" id="FQ311874">
    <property type="protein sequence ID" value="CBS91594.1"/>
    <property type="molecule type" value="Genomic_DNA"/>
</dbReference>
<dbReference type="PANTHER" id="PTHR38459:SF1">
    <property type="entry name" value="PROPHAGE BACTOPRENOL-LINKED GLUCOSE TRANSLOCASE HOMOLOG"/>
    <property type="match status" value="1"/>
</dbReference>
<dbReference type="InterPro" id="IPR051401">
    <property type="entry name" value="GtrA_CellWall_Glycosyl"/>
</dbReference>
<evidence type="ECO:0000313" key="9">
    <source>
        <dbReference type="Proteomes" id="UP000005667"/>
    </source>
</evidence>
<dbReference type="Pfam" id="PF04138">
    <property type="entry name" value="GtrA_DPMS_TM"/>
    <property type="match status" value="1"/>
</dbReference>
<feature type="transmembrane region" description="Helical" evidence="6">
    <location>
        <begin position="153"/>
        <end position="174"/>
    </location>
</feature>
<dbReference type="GO" id="GO:0005886">
    <property type="term" value="C:plasma membrane"/>
    <property type="evidence" value="ECO:0007669"/>
    <property type="project" value="TreeGrafter"/>
</dbReference>
<feature type="transmembrane region" description="Helical" evidence="6">
    <location>
        <begin position="96"/>
        <end position="117"/>
    </location>
</feature>
<organism evidence="8 9">
    <name type="scientific">Azospirillum lipoferum (strain 4B)</name>
    <dbReference type="NCBI Taxonomy" id="862719"/>
    <lineage>
        <taxon>Bacteria</taxon>
        <taxon>Pseudomonadati</taxon>
        <taxon>Pseudomonadota</taxon>
        <taxon>Alphaproteobacteria</taxon>
        <taxon>Rhodospirillales</taxon>
        <taxon>Azospirillaceae</taxon>
        <taxon>Azospirillum</taxon>
    </lineage>
</organism>
<protein>
    <recommendedName>
        <fullName evidence="7">GtrA/DPMS transmembrane domain-containing protein</fullName>
    </recommendedName>
</protein>
<name>G7ZIR8_AZOL4</name>
<evidence type="ECO:0000256" key="3">
    <source>
        <dbReference type="ARBA" id="ARBA00022692"/>
    </source>
</evidence>
<keyword evidence="9" id="KW-1185">Reference proteome</keyword>
<dbReference type="OrthoDB" id="6196188at2"/>
<keyword evidence="4 6" id="KW-1133">Transmembrane helix</keyword>
<comment type="subcellular location">
    <subcellularLocation>
        <location evidence="1">Membrane</location>
        <topology evidence="1">Multi-pass membrane protein</topology>
    </subcellularLocation>
</comment>
<evidence type="ECO:0000256" key="2">
    <source>
        <dbReference type="ARBA" id="ARBA00009399"/>
    </source>
</evidence>
<keyword evidence="5 6" id="KW-0472">Membrane</keyword>
<feature type="domain" description="GtrA/DPMS transmembrane" evidence="7">
    <location>
        <begin position="64"/>
        <end position="179"/>
    </location>
</feature>
<gene>
    <name evidence="8" type="ordered locus">AZOLI_p60188</name>
</gene>
<evidence type="ECO:0000313" key="8">
    <source>
        <dbReference type="EMBL" id="CBS91594.1"/>
    </source>
</evidence>
<accession>G7ZIR8</accession>
<feature type="transmembrane region" description="Helical" evidence="6">
    <location>
        <begin position="65"/>
        <end position="84"/>
    </location>
</feature>
<proteinExistence type="inferred from homology"/>
<evidence type="ECO:0000256" key="4">
    <source>
        <dbReference type="ARBA" id="ARBA00022989"/>
    </source>
</evidence>
<evidence type="ECO:0000256" key="6">
    <source>
        <dbReference type="SAM" id="Phobius"/>
    </source>
</evidence>
<keyword evidence="8" id="KW-0614">Plasmid</keyword>
<evidence type="ECO:0000259" key="7">
    <source>
        <dbReference type="Pfam" id="PF04138"/>
    </source>
</evidence>
<geneLocation type="plasmid" evidence="8 9">
    <name>AZO_p6</name>
</geneLocation>
<dbReference type="AlphaFoldDB" id="G7ZIR8"/>
<sequence length="185" mass="19981">MRGRRGTDGVFAAPRRPKAWRFRLIPASVPGASEPSSMPSAAFRPLVHRLVEAVRALLAQRLVRFILVGGTATAAHAGTTILLVDGIGMASPTLATILGTVVGIATSYLGNWAWTFGARGGHAHHLPRFLLVYSLIMGFNGGAMYVMEATLGLHYLAPLFLTLVISPILTFLLNQHFVFRNVHRA</sequence>
<reference evidence="9" key="1">
    <citation type="journal article" date="2011" name="PLoS Genet.">
        <title>Azospirillum genomes reveal transition of bacteria from aquatic to terrestrial environments.</title>
        <authorList>
            <person name="Wisniewski-Dye F."/>
            <person name="Borziak K."/>
            <person name="Khalsa-Moyers G."/>
            <person name="Alexandre G."/>
            <person name="Sukharnikov L.O."/>
            <person name="Wuichet K."/>
            <person name="Hurst G.B."/>
            <person name="McDonald W.H."/>
            <person name="Robertson J.S."/>
            <person name="Barbe V."/>
            <person name="Calteau A."/>
            <person name="Rouy Z."/>
            <person name="Mangenot S."/>
            <person name="Prigent-Combaret C."/>
            <person name="Normand P."/>
            <person name="Boyer M."/>
            <person name="Siguier P."/>
            <person name="Dessaux Y."/>
            <person name="Elmerich C."/>
            <person name="Condemine G."/>
            <person name="Krishnen G."/>
            <person name="Kennedy I."/>
            <person name="Paterson A.H."/>
            <person name="Gonzalez V."/>
            <person name="Mavingui P."/>
            <person name="Zhulin I.B."/>
        </authorList>
    </citation>
    <scope>NUCLEOTIDE SEQUENCE [LARGE SCALE GENOMIC DNA]</scope>
    <source>
        <strain evidence="9">4B</strain>
    </source>
</reference>
<dbReference type="InterPro" id="IPR007267">
    <property type="entry name" value="GtrA_DPMS_TM"/>
</dbReference>
<dbReference type="PANTHER" id="PTHR38459">
    <property type="entry name" value="PROPHAGE BACTOPRENOL-LINKED GLUCOSE TRANSLOCASE HOMOLOG"/>
    <property type="match status" value="1"/>
</dbReference>
<evidence type="ECO:0000256" key="5">
    <source>
        <dbReference type="ARBA" id="ARBA00023136"/>
    </source>
</evidence>
<keyword evidence="3 6" id="KW-0812">Transmembrane</keyword>
<dbReference type="Proteomes" id="UP000005667">
    <property type="component" value="Plasmid AZO_p6"/>
</dbReference>